<feature type="transmembrane region" description="Helical" evidence="1">
    <location>
        <begin position="6"/>
        <end position="25"/>
    </location>
</feature>
<reference evidence="2 3" key="1">
    <citation type="submission" date="2018-05" db="EMBL/GenBank/DDBJ databases">
        <title>Flavobacterium sp. strain IMCC34758, incomplete genome.</title>
        <authorList>
            <person name="Joung Y."/>
        </authorList>
    </citation>
    <scope>NUCLEOTIDE SEQUENCE [LARGE SCALE GENOMIC DNA]</scope>
    <source>
        <strain evidence="2 3">IMCC34758</strain>
    </source>
</reference>
<keyword evidence="1" id="KW-0472">Membrane</keyword>
<evidence type="ECO:0000256" key="1">
    <source>
        <dbReference type="SAM" id="Phobius"/>
    </source>
</evidence>
<dbReference type="Proteomes" id="UP000247681">
    <property type="component" value="Unassembled WGS sequence"/>
</dbReference>
<keyword evidence="1" id="KW-0812">Transmembrane</keyword>
<keyword evidence="1" id="KW-1133">Transmembrane helix</keyword>
<accession>A0A2V4BZN9</accession>
<evidence type="ECO:0000313" key="2">
    <source>
        <dbReference type="EMBL" id="PXY44498.1"/>
    </source>
</evidence>
<gene>
    <name evidence="2" type="ORF">DMB68_13605</name>
</gene>
<proteinExistence type="predicted"/>
<protein>
    <submittedName>
        <fullName evidence="2">Uncharacterized protein</fullName>
    </submittedName>
</protein>
<sequence>MEYVFIAVIIIAIMLFGLAVGWFLAKISDKDDSTTETIKTLQELYCFECEIEMPVKEKNGRYYCTNCKLYHDNEYI</sequence>
<organism evidence="2 3">
    <name type="scientific">Flavobacterium hydrophilum</name>
    <dbReference type="NCBI Taxonomy" id="2211445"/>
    <lineage>
        <taxon>Bacteria</taxon>
        <taxon>Pseudomonadati</taxon>
        <taxon>Bacteroidota</taxon>
        <taxon>Flavobacteriia</taxon>
        <taxon>Flavobacteriales</taxon>
        <taxon>Flavobacteriaceae</taxon>
        <taxon>Flavobacterium</taxon>
    </lineage>
</organism>
<evidence type="ECO:0000313" key="3">
    <source>
        <dbReference type="Proteomes" id="UP000247681"/>
    </source>
</evidence>
<keyword evidence="3" id="KW-1185">Reference proteome</keyword>
<dbReference type="AlphaFoldDB" id="A0A2V4BZN9"/>
<comment type="caution">
    <text evidence="2">The sequence shown here is derived from an EMBL/GenBank/DDBJ whole genome shotgun (WGS) entry which is preliminary data.</text>
</comment>
<name>A0A2V4BZN9_9FLAO</name>
<dbReference type="EMBL" id="QJHL01000003">
    <property type="protein sequence ID" value="PXY44498.1"/>
    <property type="molecule type" value="Genomic_DNA"/>
</dbReference>